<dbReference type="RefSeq" id="WP_158870931.1">
    <property type="nucleotide sequence ID" value="NZ_CP046401.1"/>
</dbReference>
<dbReference type="KEGG" id="mcos:GM418_27365"/>
<gene>
    <name evidence="1" type="ORF">GM418_27365</name>
</gene>
<evidence type="ECO:0000313" key="2">
    <source>
        <dbReference type="Proteomes" id="UP000428260"/>
    </source>
</evidence>
<reference evidence="1 2" key="1">
    <citation type="submission" date="2019-11" db="EMBL/GenBank/DDBJ databases">
        <authorList>
            <person name="Zheng R.K."/>
            <person name="Sun C.M."/>
        </authorList>
    </citation>
    <scope>NUCLEOTIDE SEQUENCE [LARGE SCALE GENOMIC DNA]</scope>
    <source>
        <strain evidence="1 2">WC007</strain>
    </source>
</reference>
<sequence length="386" mass="45404">MALLFKKLGVGDIQFDSVRFSSQTSDFTLSSVEFPEDELKCEFCFEKNNNYSFLRDSHFIIKLFNNPDFAANDIYQIFDNATENEGNHGRLGYLIPLQSLINSQHDYGENEHFSLYAYHCIRKLLKGDDGIPYKKIEIVPNRRIDLESLYGENTHVLILYKPYIRIWENFHNHKFRLDSFLPCLWSFGYLQILESNFNKLYKGENQPIHSSRPEGGRLHFVSTSSELHKDPYILNLFTSFLYFQEHELVRFHLLYQVIELLIEKVFQVDLSSIISDFNNNSDDFYDIRERLSKTANEKSRIDKLFNSFCGIPINYLNDLRHSCNDFLTSVKPEYVQDTPTKALYKTRSLVFHSLRALPVNYETNLKNVNLQLERLLIKAIQDFSIT</sequence>
<keyword evidence="2" id="KW-1185">Reference proteome</keyword>
<dbReference type="AlphaFoldDB" id="A0A6I6K1D1"/>
<organism evidence="1 2">
    <name type="scientific">Maribellus comscasis</name>
    <dbReference type="NCBI Taxonomy" id="2681766"/>
    <lineage>
        <taxon>Bacteria</taxon>
        <taxon>Pseudomonadati</taxon>
        <taxon>Bacteroidota</taxon>
        <taxon>Bacteroidia</taxon>
        <taxon>Marinilabiliales</taxon>
        <taxon>Prolixibacteraceae</taxon>
        <taxon>Maribellus</taxon>
    </lineage>
</organism>
<proteinExistence type="predicted"/>
<protein>
    <submittedName>
        <fullName evidence="1">Uncharacterized protein</fullName>
    </submittedName>
</protein>
<dbReference type="Proteomes" id="UP000428260">
    <property type="component" value="Chromosome"/>
</dbReference>
<evidence type="ECO:0000313" key="1">
    <source>
        <dbReference type="EMBL" id="QGY47248.1"/>
    </source>
</evidence>
<name>A0A6I6K1D1_9BACT</name>
<accession>A0A6I6K1D1</accession>
<dbReference type="EMBL" id="CP046401">
    <property type="protein sequence ID" value="QGY47248.1"/>
    <property type="molecule type" value="Genomic_DNA"/>
</dbReference>